<keyword evidence="9" id="KW-1185">Reference proteome</keyword>
<feature type="domain" description="BMERB" evidence="7">
    <location>
        <begin position="753"/>
        <end position="901"/>
    </location>
</feature>
<evidence type="ECO:0000259" key="7">
    <source>
        <dbReference type="PROSITE" id="PS51848"/>
    </source>
</evidence>
<keyword evidence="3 4" id="KW-0440">LIM domain</keyword>
<evidence type="ECO:0000256" key="3">
    <source>
        <dbReference type="ARBA" id="ARBA00023038"/>
    </source>
</evidence>
<feature type="region of interest" description="Disordered" evidence="5">
    <location>
        <begin position="176"/>
        <end position="202"/>
    </location>
</feature>
<sequence length="919" mass="103494">MNFVGKLPALNFAKNHRGSEDVAMFDFTSLYSSKCSVGSSNVKRSEPIQKLADNLMGCASFTNTSAIATAKKEPVLASEHPGWQAENINPIGKSNEGKEEDSMKYTRRPVDRLNLELSKMDKISFGTNRDELPLNSEKDRRVQRLAEKIAKNGIDESEKNLENTGTRMVLKGKEHMIGQDDKSSAPESAPSAPPKKLKATAKDRDAVVLRPVAPVQPKRHFSAPSMSALYESVNANRQETCQLCEKVVYLAERMQVESMFVHKNCFRCAYCSQPLRIGECGKDKDLEYHYPRRFFCKTHLRLPLKEKIARIERSARLQEKYSNRDEESSGISREISLPVPLNIVAPKEAESSSGSLVQCTATLSFFSPEHLRDRTVQKMRDNLMGGPISPVSEVPSIDDRTPERAEFSNHLRKSSAASNNEQVPPQAESDSLSSSSDFEAELEECGRSSPEAFIDADASISEEEGDELEEGDLEELERTVLQYSEENPDRPLTEAQLDSFHTPMERFARGTHGDDPGGSELSPDSPPVNNVESDIFSTPSEALLASDIKKKKADDLERLRTESRLKARLKTDEELGLESTKEERRSIPVTDFATPTSTRPAATQRDERMVKEEVKERVEHSSESHPTGLLSRLVIPESTNKTQPEIRFNPNDVVHSESRKETSILANSLRRFKMRRAEVHTKDAQSSSSTSSTCTSPHPTNAPSGADVENREVPFAAVAPSPRLDADEGDSSPHISVNERNIRLFHRRAEKIRRQHDDERRRGAQEIQRGLQECEIRLEEIKTIGQSLELKLIEDPENAWAMDSWFALVHERELLKSKEEMLRLSKREVELEVKYRDLNLRFKQLGEGMNDNLTANVKLGVIDVSDLLAAMLAVVEEKKEVNRLCESAKQSYKMINANMKALREKGRNFERFRPVFSSQ</sequence>
<dbReference type="Gene3D" id="3.50.50.60">
    <property type="entry name" value="FAD/NAD(P)-binding domain"/>
    <property type="match status" value="1"/>
</dbReference>
<dbReference type="InterPro" id="IPR001781">
    <property type="entry name" value="Znf_LIM"/>
</dbReference>
<feature type="compositionally biased region" description="Polar residues" evidence="5">
    <location>
        <begin position="527"/>
        <end position="540"/>
    </location>
</feature>
<feature type="compositionally biased region" description="Basic and acidic residues" evidence="5">
    <location>
        <begin position="95"/>
        <end position="105"/>
    </location>
</feature>
<proteinExistence type="predicted"/>
<evidence type="ECO:0000259" key="6">
    <source>
        <dbReference type="PROSITE" id="PS50023"/>
    </source>
</evidence>
<dbReference type="InterPro" id="IPR036188">
    <property type="entry name" value="FAD/NAD-bd_sf"/>
</dbReference>
<name>A0A2G9U4I8_TELCI</name>
<feature type="compositionally biased region" description="Low complexity" evidence="5">
    <location>
        <begin position="427"/>
        <end position="437"/>
    </location>
</feature>
<dbReference type="Pfam" id="PF12130">
    <property type="entry name" value="bMERB_dom"/>
    <property type="match status" value="1"/>
</dbReference>
<feature type="compositionally biased region" description="Basic and acidic residues" evidence="5">
    <location>
        <begin position="397"/>
        <end position="409"/>
    </location>
</feature>
<dbReference type="Proteomes" id="UP000230423">
    <property type="component" value="Unassembled WGS sequence"/>
</dbReference>
<dbReference type="GO" id="GO:0046872">
    <property type="term" value="F:metal ion binding"/>
    <property type="evidence" value="ECO:0007669"/>
    <property type="project" value="UniProtKB-KW"/>
</dbReference>
<accession>A0A2G9U4I8</accession>
<keyword evidence="1 4" id="KW-0479">Metal-binding</keyword>
<feature type="region of interest" description="Disordered" evidence="5">
    <location>
        <begin position="84"/>
        <end position="105"/>
    </location>
</feature>
<dbReference type="OrthoDB" id="5838405at2759"/>
<protein>
    <submittedName>
        <fullName evidence="8">LIM domain protein</fullName>
    </submittedName>
</protein>
<feature type="compositionally biased region" description="Basic and acidic residues" evidence="5">
    <location>
        <begin position="604"/>
        <end position="623"/>
    </location>
</feature>
<dbReference type="AlphaFoldDB" id="A0A2G9U4I8"/>
<organism evidence="8 9">
    <name type="scientific">Teladorsagia circumcincta</name>
    <name type="common">Brown stomach worm</name>
    <name type="synonym">Ostertagia circumcincta</name>
    <dbReference type="NCBI Taxonomy" id="45464"/>
    <lineage>
        <taxon>Eukaryota</taxon>
        <taxon>Metazoa</taxon>
        <taxon>Ecdysozoa</taxon>
        <taxon>Nematoda</taxon>
        <taxon>Chromadorea</taxon>
        <taxon>Rhabditida</taxon>
        <taxon>Rhabditina</taxon>
        <taxon>Rhabditomorpha</taxon>
        <taxon>Strongyloidea</taxon>
        <taxon>Trichostrongylidae</taxon>
        <taxon>Teladorsagia</taxon>
    </lineage>
</organism>
<feature type="compositionally biased region" description="Basic and acidic residues" evidence="5">
    <location>
        <begin position="552"/>
        <end position="586"/>
    </location>
</feature>
<feature type="region of interest" description="Disordered" evidence="5">
    <location>
        <begin position="678"/>
        <end position="710"/>
    </location>
</feature>
<evidence type="ECO:0000256" key="1">
    <source>
        <dbReference type="ARBA" id="ARBA00022723"/>
    </source>
</evidence>
<evidence type="ECO:0000256" key="4">
    <source>
        <dbReference type="PROSITE-ProRule" id="PRU00125"/>
    </source>
</evidence>
<dbReference type="PROSITE" id="PS51848">
    <property type="entry name" value="BMERB"/>
    <property type="match status" value="1"/>
</dbReference>
<feature type="domain" description="LIM zinc-binding" evidence="6">
    <location>
        <begin position="239"/>
        <end position="306"/>
    </location>
</feature>
<evidence type="ECO:0000313" key="9">
    <source>
        <dbReference type="Proteomes" id="UP000230423"/>
    </source>
</evidence>
<dbReference type="InterPro" id="IPR022735">
    <property type="entry name" value="bMERB_dom"/>
</dbReference>
<dbReference type="CDD" id="cd09358">
    <property type="entry name" value="LIM_Mical_like"/>
    <property type="match status" value="1"/>
</dbReference>
<evidence type="ECO:0000256" key="5">
    <source>
        <dbReference type="SAM" id="MobiDB-lite"/>
    </source>
</evidence>
<evidence type="ECO:0000256" key="2">
    <source>
        <dbReference type="ARBA" id="ARBA00022833"/>
    </source>
</evidence>
<feature type="compositionally biased region" description="Acidic residues" evidence="5">
    <location>
        <begin position="460"/>
        <end position="475"/>
    </location>
</feature>
<keyword evidence="2 4" id="KW-0862">Zinc</keyword>
<dbReference type="Gene3D" id="2.10.110.10">
    <property type="entry name" value="Cysteine Rich Protein"/>
    <property type="match status" value="1"/>
</dbReference>
<dbReference type="PROSITE" id="PS50023">
    <property type="entry name" value="LIM_DOMAIN_2"/>
    <property type="match status" value="1"/>
</dbReference>
<gene>
    <name evidence="8" type="ORF">TELCIR_13260</name>
</gene>
<dbReference type="EMBL" id="KZ349313">
    <property type="protein sequence ID" value="PIO65085.1"/>
    <property type="molecule type" value="Genomic_DNA"/>
</dbReference>
<feature type="region of interest" description="Disordered" evidence="5">
    <location>
        <begin position="381"/>
        <end position="627"/>
    </location>
</feature>
<dbReference type="SUPFAM" id="SSF57716">
    <property type="entry name" value="Glucocorticoid receptor-like (DNA-binding domain)"/>
    <property type="match status" value="1"/>
</dbReference>
<reference evidence="8 9" key="1">
    <citation type="submission" date="2015-09" db="EMBL/GenBank/DDBJ databases">
        <title>Draft genome of the parasitic nematode Teladorsagia circumcincta isolate WARC Sus (inbred).</title>
        <authorList>
            <person name="Mitreva M."/>
        </authorList>
    </citation>
    <scope>NUCLEOTIDE SEQUENCE [LARGE SCALE GENOMIC DNA]</scope>
    <source>
        <strain evidence="8 9">S</strain>
    </source>
</reference>
<evidence type="ECO:0000313" key="8">
    <source>
        <dbReference type="EMBL" id="PIO65085.1"/>
    </source>
</evidence>
<feature type="compositionally biased region" description="Basic and acidic residues" evidence="5">
    <location>
        <begin position="503"/>
        <end position="515"/>
    </location>
</feature>
<feature type="compositionally biased region" description="Low complexity" evidence="5">
    <location>
        <begin position="686"/>
        <end position="696"/>
    </location>
</feature>
<dbReference type="SMART" id="SM01203">
    <property type="entry name" value="DUF3585"/>
    <property type="match status" value="1"/>
</dbReference>